<dbReference type="Gene3D" id="3.40.50.1820">
    <property type="entry name" value="alpha/beta hydrolase"/>
    <property type="match status" value="1"/>
</dbReference>
<reference evidence="9 10" key="1">
    <citation type="submission" date="2020-04" db="EMBL/GenBank/DDBJ databases">
        <title>Phylogenetic Diversity and Antibacterial Activity against Ralstonia solanacearum of Endophytic Actinomycete Isolated from Moss.</title>
        <authorList>
            <person name="Zhuang X."/>
        </authorList>
    </citation>
    <scope>NUCLEOTIDE SEQUENCE [LARGE SCALE GENOMIC DNA]</scope>
    <source>
        <strain evidence="9 10">LD120</strain>
    </source>
</reference>
<keyword evidence="6" id="KW-0012">Acyltransferase</keyword>
<gene>
    <name evidence="9" type="ORF">HFV08_17635</name>
</gene>
<dbReference type="Proteomes" id="UP000772196">
    <property type="component" value="Unassembled WGS sequence"/>
</dbReference>
<dbReference type="PANTHER" id="PTHR48098:SF1">
    <property type="entry name" value="DIACYLGLYCEROL ACYLTRANSFERASE_MYCOLYLTRANSFERASE AG85A"/>
    <property type="match status" value="1"/>
</dbReference>
<dbReference type="PANTHER" id="PTHR48098">
    <property type="entry name" value="ENTEROCHELIN ESTERASE-RELATED"/>
    <property type="match status" value="1"/>
</dbReference>
<evidence type="ECO:0000256" key="4">
    <source>
        <dbReference type="ARBA" id="ARBA00013244"/>
    </source>
</evidence>
<dbReference type="InterPro" id="IPR006311">
    <property type="entry name" value="TAT_signal"/>
</dbReference>
<evidence type="ECO:0000256" key="6">
    <source>
        <dbReference type="ARBA" id="ARBA00023315"/>
    </source>
</evidence>
<evidence type="ECO:0000256" key="5">
    <source>
        <dbReference type="ARBA" id="ARBA00022679"/>
    </source>
</evidence>
<protein>
    <recommendedName>
        <fullName evidence="7">Acyl-CoA:diacylglycerol acyltransferase</fullName>
        <ecNumber evidence="3">2.3.1.122</ecNumber>
        <ecNumber evidence="4">2.3.1.20</ecNumber>
    </recommendedName>
</protein>
<evidence type="ECO:0000256" key="7">
    <source>
        <dbReference type="ARBA" id="ARBA00032572"/>
    </source>
</evidence>
<dbReference type="EC" id="2.3.1.122" evidence="3"/>
<evidence type="ECO:0000256" key="1">
    <source>
        <dbReference type="ARBA" id="ARBA00000697"/>
    </source>
</evidence>
<evidence type="ECO:0000313" key="9">
    <source>
        <dbReference type="EMBL" id="NKI43027.1"/>
    </source>
</evidence>
<proteinExistence type="inferred from homology"/>
<name>A0ABX1H4Q1_9ACTN</name>
<dbReference type="InterPro" id="IPR029058">
    <property type="entry name" value="AB_hydrolase_fold"/>
</dbReference>
<keyword evidence="5" id="KW-0808">Transferase</keyword>
<organism evidence="9 10">
    <name type="scientific">Streptomyces physcomitrii</name>
    <dbReference type="NCBI Taxonomy" id="2724184"/>
    <lineage>
        <taxon>Bacteria</taxon>
        <taxon>Bacillati</taxon>
        <taxon>Actinomycetota</taxon>
        <taxon>Actinomycetes</taxon>
        <taxon>Kitasatosporales</taxon>
        <taxon>Streptomycetaceae</taxon>
        <taxon>Streptomyces</taxon>
    </lineage>
</organism>
<dbReference type="SUPFAM" id="SSF53474">
    <property type="entry name" value="alpha/beta-Hydrolases"/>
    <property type="match status" value="1"/>
</dbReference>
<dbReference type="EC" id="2.3.1.20" evidence="4"/>
<evidence type="ECO:0000256" key="3">
    <source>
        <dbReference type="ARBA" id="ARBA00012820"/>
    </source>
</evidence>
<dbReference type="InterPro" id="IPR050583">
    <property type="entry name" value="Mycobacterial_A85_antigen"/>
</dbReference>
<keyword evidence="10" id="KW-1185">Reference proteome</keyword>
<evidence type="ECO:0000256" key="2">
    <source>
        <dbReference type="ARBA" id="ARBA00005874"/>
    </source>
</evidence>
<sequence>MPSSPRHRARRTARRTKLFALAAGVLLAGSGALLVPEASGAPAADAGRHRTAEGARILAEEKAGARTLDLTVASPALGTTARVRVILPKAFDSEPERRWPVLLLLQGAHDDYTSWTRETGVESFLADKDVLTVLPSSGPTGIPTDWWNFGLPGAQDYEAFQTEELGRLLRERFRAGERRAVAGVSTGGYGALALAARHPGTFGAAASYSGITDTTAFGMPTVLSAIVAREGKLPGALWGPPLLARANWNRHNPAALVDSLDGTGLYLSQGSGLPSEDFGNLEAAVLEGTLWGQAQGFARKLKAAGIPARVHFYQGGLHAWEFWEREFTASWPTLAAGLGLPG</sequence>
<comment type="similarity">
    <text evidence="2">Belongs to the mycobacterial A85 antigen family.</text>
</comment>
<accession>A0ABX1H4Q1</accession>
<evidence type="ECO:0000313" key="10">
    <source>
        <dbReference type="Proteomes" id="UP000772196"/>
    </source>
</evidence>
<dbReference type="PROSITE" id="PS51318">
    <property type="entry name" value="TAT"/>
    <property type="match status" value="1"/>
</dbReference>
<evidence type="ECO:0000256" key="8">
    <source>
        <dbReference type="ARBA" id="ARBA00048109"/>
    </source>
</evidence>
<dbReference type="InterPro" id="IPR000801">
    <property type="entry name" value="Esterase-like"/>
</dbReference>
<comment type="catalytic activity">
    <reaction evidence="8">
        <text>an acyl-CoA + a 1,2-diacyl-sn-glycerol = a triacyl-sn-glycerol + CoA</text>
        <dbReference type="Rhea" id="RHEA:10868"/>
        <dbReference type="ChEBI" id="CHEBI:17815"/>
        <dbReference type="ChEBI" id="CHEBI:57287"/>
        <dbReference type="ChEBI" id="CHEBI:58342"/>
        <dbReference type="ChEBI" id="CHEBI:64615"/>
        <dbReference type="EC" id="2.3.1.20"/>
    </reaction>
</comment>
<dbReference type="Pfam" id="PF00756">
    <property type="entry name" value="Esterase"/>
    <property type="match status" value="1"/>
</dbReference>
<comment type="caution">
    <text evidence="9">The sequence shown here is derived from an EMBL/GenBank/DDBJ whole genome shotgun (WGS) entry which is preliminary data.</text>
</comment>
<dbReference type="RefSeq" id="WP_168540820.1">
    <property type="nucleotide sequence ID" value="NZ_JAAWWP010000010.1"/>
</dbReference>
<dbReference type="EMBL" id="JAAWWP010000010">
    <property type="protein sequence ID" value="NKI43027.1"/>
    <property type="molecule type" value="Genomic_DNA"/>
</dbReference>
<comment type="catalytic activity">
    <reaction evidence="1">
        <text>2 alpha,alpha'-trehalose 6-mycolate = alpha,alpha'-trehalose 6,6'-bismycolate + alpha,alpha-trehalose</text>
        <dbReference type="Rhea" id="RHEA:23472"/>
        <dbReference type="ChEBI" id="CHEBI:16551"/>
        <dbReference type="ChEBI" id="CHEBI:18195"/>
        <dbReference type="ChEBI" id="CHEBI:18234"/>
        <dbReference type="EC" id="2.3.1.122"/>
    </reaction>
</comment>